<protein>
    <submittedName>
        <fullName evidence="1">Uncharacterized protein</fullName>
    </submittedName>
</protein>
<organism evidence="1">
    <name type="scientific">marine sediment metagenome</name>
    <dbReference type="NCBI Taxonomy" id="412755"/>
    <lineage>
        <taxon>unclassified sequences</taxon>
        <taxon>metagenomes</taxon>
        <taxon>ecological metagenomes</taxon>
    </lineage>
</organism>
<proteinExistence type="predicted"/>
<name>X0ZQE5_9ZZZZ</name>
<sequence>MVDQNAYNCGFCTRTVQGWDDDGNFSKSFNRPCDECIFPEILEAIEKVAMCVQ</sequence>
<dbReference type="AlphaFoldDB" id="X0ZQE5"/>
<reference evidence="1" key="1">
    <citation type="journal article" date="2014" name="Front. Microbiol.">
        <title>High frequency of phylogenetically diverse reductive dehalogenase-homologous genes in deep subseafloor sedimentary metagenomes.</title>
        <authorList>
            <person name="Kawai M."/>
            <person name="Futagami T."/>
            <person name="Toyoda A."/>
            <person name="Takaki Y."/>
            <person name="Nishi S."/>
            <person name="Hori S."/>
            <person name="Arai W."/>
            <person name="Tsubouchi T."/>
            <person name="Morono Y."/>
            <person name="Uchiyama I."/>
            <person name="Ito T."/>
            <person name="Fujiyama A."/>
            <person name="Inagaki F."/>
            <person name="Takami H."/>
        </authorList>
    </citation>
    <scope>NUCLEOTIDE SEQUENCE</scope>
    <source>
        <strain evidence="1">Expedition CK06-06</strain>
    </source>
</reference>
<dbReference type="EMBL" id="BART01006389">
    <property type="protein sequence ID" value="GAG62653.1"/>
    <property type="molecule type" value="Genomic_DNA"/>
</dbReference>
<evidence type="ECO:0000313" key="1">
    <source>
        <dbReference type="EMBL" id="GAG62653.1"/>
    </source>
</evidence>
<comment type="caution">
    <text evidence="1">The sequence shown here is derived from an EMBL/GenBank/DDBJ whole genome shotgun (WGS) entry which is preliminary data.</text>
</comment>
<accession>X0ZQE5</accession>
<gene>
    <name evidence="1" type="ORF">S01H4_14568</name>
</gene>